<proteinExistence type="inferred from homology"/>
<dbReference type="EMBL" id="RYZI01000456">
    <property type="protein sequence ID" value="RWA05295.1"/>
    <property type="molecule type" value="Genomic_DNA"/>
</dbReference>
<dbReference type="SUPFAM" id="SSF51197">
    <property type="entry name" value="Clavaminate synthase-like"/>
    <property type="match status" value="1"/>
</dbReference>
<dbReference type="Pfam" id="PF03171">
    <property type="entry name" value="2OG-FeII_Oxy"/>
    <property type="match status" value="1"/>
</dbReference>
<evidence type="ECO:0000256" key="1">
    <source>
        <dbReference type="ARBA" id="ARBA00008056"/>
    </source>
</evidence>
<evidence type="ECO:0000259" key="3">
    <source>
        <dbReference type="PROSITE" id="PS51471"/>
    </source>
</evidence>
<dbReference type="InterPro" id="IPR026992">
    <property type="entry name" value="DIOX_N"/>
</dbReference>
<dbReference type="GO" id="GO:0016491">
    <property type="term" value="F:oxidoreductase activity"/>
    <property type="evidence" value="ECO:0007669"/>
    <property type="project" value="UniProtKB-KW"/>
</dbReference>
<dbReference type="PANTHER" id="PTHR47990">
    <property type="entry name" value="2-OXOGLUTARATE (2OG) AND FE(II)-DEPENDENT OXYGENASE SUPERFAMILY PROTEIN-RELATED"/>
    <property type="match status" value="1"/>
</dbReference>
<dbReference type="PROSITE" id="PS51471">
    <property type="entry name" value="FE2OG_OXY"/>
    <property type="match status" value="1"/>
</dbReference>
<comment type="caution">
    <text evidence="4">The sequence shown here is derived from an EMBL/GenBank/DDBJ whole genome shotgun (WGS) entry which is preliminary data.</text>
</comment>
<feature type="domain" description="Fe2OG dioxygenase" evidence="3">
    <location>
        <begin position="186"/>
        <end position="291"/>
    </location>
</feature>
<dbReference type="InterPro" id="IPR050231">
    <property type="entry name" value="Iron_ascorbate_oxido_reductase"/>
</dbReference>
<dbReference type="Pfam" id="PF14226">
    <property type="entry name" value="DIOX_N"/>
    <property type="match status" value="1"/>
</dbReference>
<keyword evidence="2" id="KW-0560">Oxidoreductase</keyword>
<evidence type="ECO:0000313" key="4">
    <source>
        <dbReference type="EMBL" id="RWA05295.1"/>
    </source>
</evidence>
<evidence type="ECO:0000256" key="2">
    <source>
        <dbReference type="RuleBase" id="RU003682"/>
    </source>
</evidence>
<organism evidence="4 5">
    <name type="scientific">Xylaria grammica</name>
    <dbReference type="NCBI Taxonomy" id="363999"/>
    <lineage>
        <taxon>Eukaryota</taxon>
        <taxon>Fungi</taxon>
        <taxon>Dikarya</taxon>
        <taxon>Ascomycota</taxon>
        <taxon>Pezizomycotina</taxon>
        <taxon>Sordariomycetes</taxon>
        <taxon>Xylariomycetidae</taxon>
        <taxon>Xylariales</taxon>
        <taxon>Xylariaceae</taxon>
        <taxon>Xylaria</taxon>
    </lineage>
</organism>
<keyword evidence="2" id="KW-0408">Iron</keyword>
<dbReference type="InterPro" id="IPR005123">
    <property type="entry name" value="Oxoglu/Fe-dep_dioxygenase_dom"/>
</dbReference>
<dbReference type="STRING" id="363999.A0A439CT03"/>
<dbReference type="GO" id="GO:0046872">
    <property type="term" value="F:metal ion binding"/>
    <property type="evidence" value="ECO:0007669"/>
    <property type="project" value="UniProtKB-KW"/>
</dbReference>
<dbReference type="InterPro" id="IPR044861">
    <property type="entry name" value="IPNS-like_FE2OG_OXY"/>
</dbReference>
<name>A0A439CT03_9PEZI</name>
<dbReference type="Gene3D" id="2.60.120.330">
    <property type="entry name" value="B-lactam Antibiotic, Isopenicillin N Synthase, Chain"/>
    <property type="match status" value="1"/>
</dbReference>
<keyword evidence="2" id="KW-0479">Metal-binding</keyword>
<sequence length="328" mass="36409">MSSNASEGAIPTVDIGAILSPTATEEDRRQVVEAVRHASTTYGFFNLVGHGIPRAQLHQIFESSKLFFALPEEKRKEVHIGKALGRAFRGWEPPLIQQHQEGVLPDTKETFIIGREVSADHPDAGTFLTGPNLWPDLPKGDFEDVILAYQARMVELARIIVRVLVQGLPEAWGCAPDVLDGLTVEPAIPMRMLHYGPVKEKDPRQFGVAAHTDFSTITILLQQPGTEGLQVWYPPTEDWIPVPVAEDGFVINIGDLMQQYTAGYYRSARHRVVTFSEEDKHRYSVAFFLDGNLRFKTKPLDGSGTEIAVGEYVYSCLNRTLGARGPSL</sequence>
<gene>
    <name evidence="4" type="ORF">EKO27_g9804</name>
</gene>
<dbReference type="AlphaFoldDB" id="A0A439CT03"/>
<evidence type="ECO:0000313" key="5">
    <source>
        <dbReference type="Proteomes" id="UP000286045"/>
    </source>
</evidence>
<keyword evidence="5" id="KW-1185">Reference proteome</keyword>
<reference evidence="4 5" key="1">
    <citation type="submission" date="2018-12" db="EMBL/GenBank/DDBJ databases">
        <title>Draft genome sequence of Xylaria grammica IHI A82.</title>
        <authorList>
            <person name="Buettner E."/>
            <person name="Kellner H."/>
        </authorList>
    </citation>
    <scope>NUCLEOTIDE SEQUENCE [LARGE SCALE GENOMIC DNA]</scope>
    <source>
        <strain evidence="4 5">IHI A82</strain>
    </source>
</reference>
<accession>A0A439CT03</accession>
<dbReference type="GO" id="GO:0044283">
    <property type="term" value="P:small molecule biosynthetic process"/>
    <property type="evidence" value="ECO:0007669"/>
    <property type="project" value="UniProtKB-ARBA"/>
</dbReference>
<protein>
    <recommendedName>
        <fullName evidence="3">Fe2OG dioxygenase domain-containing protein</fullName>
    </recommendedName>
</protein>
<dbReference type="InterPro" id="IPR027443">
    <property type="entry name" value="IPNS-like_sf"/>
</dbReference>
<dbReference type="Proteomes" id="UP000286045">
    <property type="component" value="Unassembled WGS sequence"/>
</dbReference>
<comment type="similarity">
    <text evidence="1 2">Belongs to the iron/ascorbate-dependent oxidoreductase family.</text>
</comment>